<name>A0A0E9VN34_ANGAN</name>
<dbReference type="AlphaFoldDB" id="A0A0E9VN34"/>
<sequence>MAGGPCGKGNYIVFLTSVKAGLKFFCEVVED</sequence>
<reference evidence="1" key="2">
    <citation type="journal article" date="2015" name="Fish Shellfish Immunol.">
        <title>Early steps in the European eel (Anguilla anguilla)-Vibrio vulnificus interaction in the gills: Role of the RtxA13 toxin.</title>
        <authorList>
            <person name="Callol A."/>
            <person name="Pajuelo D."/>
            <person name="Ebbesson L."/>
            <person name="Teles M."/>
            <person name="MacKenzie S."/>
            <person name="Amaro C."/>
        </authorList>
    </citation>
    <scope>NUCLEOTIDE SEQUENCE</scope>
</reference>
<protein>
    <submittedName>
        <fullName evidence="1">Uncharacterized protein</fullName>
    </submittedName>
</protein>
<evidence type="ECO:0000313" key="1">
    <source>
        <dbReference type="EMBL" id="JAH79539.1"/>
    </source>
</evidence>
<proteinExistence type="predicted"/>
<reference evidence="1" key="1">
    <citation type="submission" date="2014-11" db="EMBL/GenBank/DDBJ databases">
        <authorList>
            <person name="Amaro Gonzalez C."/>
        </authorList>
    </citation>
    <scope>NUCLEOTIDE SEQUENCE</scope>
</reference>
<accession>A0A0E9VN34</accession>
<organism evidence="1">
    <name type="scientific">Anguilla anguilla</name>
    <name type="common">European freshwater eel</name>
    <name type="synonym">Muraena anguilla</name>
    <dbReference type="NCBI Taxonomy" id="7936"/>
    <lineage>
        <taxon>Eukaryota</taxon>
        <taxon>Metazoa</taxon>
        <taxon>Chordata</taxon>
        <taxon>Craniata</taxon>
        <taxon>Vertebrata</taxon>
        <taxon>Euteleostomi</taxon>
        <taxon>Actinopterygii</taxon>
        <taxon>Neopterygii</taxon>
        <taxon>Teleostei</taxon>
        <taxon>Anguilliformes</taxon>
        <taxon>Anguillidae</taxon>
        <taxon>Anguilla</taxon>
    </lineage>
</organism>
<dbReference type="EMBL" id="GBXM01029038">
    <property type="protein sequence ID" value="JAH79539.1"/>
    <property type="molecule type" value="Transcribed_RNA"/>
</dbReference>